<keyword evidence="3" id="KW-1185">Reference proteome</keyword>
<name>A0A151N842_ALLMI</name>
<sequence length="69" mass="7497">MKDKKITGAVMHNTVKTELLWAGPGQAAASPRRGSSPPEADKNILPRKPVQNQYNLNGSGYFDIGDEDD</sequence>
<feature type="region of interest" description="Disordered" evidence="1">
    <location>
        <begin position="21"/>
        <end position="69"/>
    </location>
</feature>
<dbReference type="AlphaFoldDB" id="A0A151N842"/>
<proteinExistence type="predicted"/>
<reference evidence="2 3" key="1">
    <citation type="journal article" date="2012" name="Genome Biol.">
        <title>Sequencing three crocodilian genomes to illuminate the evolution of archosaurs and amniotes.</title>
        <authorList>
            <person name="St John J.A."/>
            <person name="Braun E.L."/>
            <person name="Isberg S.R."/>
            <person name="Miles L.G."/>
            <person name="Chong A.Y."/>
            <person name="Gongora J."/>
            <person name="Dalzell P."/>
            <person name="Moran C."/>
            <person name="Bed'hom B."/>
            <person name="Abzhanov A."/>
            <person name="Burgess S.C."/>
            <person name="Cooksey A.M."/>
            <person name="Castoe T.A."/>
            <person name="Crawford N.G."/>
            <person name="Densmore L.D."/>
            <person name="Drew J.C."/>
            <person name="Edwards S.V."/>
            <person name="Faircloth B.C."/>
            <person name="Fujita M.K."/>
            <person name="Greenwold M.J."/>
            <person name="Hoffmann F.G."/>
            <person name="Howard J.M."/>
            <person name="Iguchi T."/>
            <person name="Janes D.E."/>
            <person name="Khan S.Y."/>
            <person name="Kohno S."/>
            <person name="de Koning A.J."/>
            <person name="Lance S.L."/>
            <person name="McCarthy F.M."/>
            <person name="McCormack J.E."/>
            <person name="Merchant M.E."/>
            <person name="Peterson D.G."/>
            <person name="Pollock D.D."/>
            <person name="Pourmand N."/>
            <person name="Raney B.J."/>
            <person name="Roessler K.A."/>
            <person name="Sanford J.R."/>
            <person name="Sawyer R.H."/>
            <person name="Schmidt C.J."/>
            <person name="Triplett E.W."/>
            <person name="Tuberville T.D."/>
            <person name="Venegas-Anaya M."/>
            <person name="Howard J.T."/>
            <person name="Jarvis E.D."/>
            <person name="Guillette L.J.Jr."/>
            <person name="Glenn T.C."/>
            <person name="Green R.E."/>
            <person name="Ray D.A."/>
        </authorList>
    </citation>
    <scope>NUCLEOTIDE SEQUENCE [LARGE SCALE GENOMIC DNA]</scope>
    <source>
        <strain evidence="2">KSC_2009_1</strain>
    </source>
</reference>
<evidence type="ECO:0000313" key="2">
    <source>
        <dbReference type="EMBL" id="KYO32931.1"/>
    </source>
</evidence>
<dbReference type="Proteomes" id="UP000050525">
    <property type="component" value="Unassembled WGS sequence"/>
</dbReference>
<evidence type="ECO:0000256" key="1">
    <source>
        <dbReference type="SAM" id="MobiDB-lite"/>
    </source>
</evidence>
<accession>A0A151N842</accession>
<gene>
    <name evidence="2" type="ORF">Y1Q_0011259</name>
</gene>
<dbReference type="EMBL" id="AKHW03003826">
    <property type="protein sequence ID" value="KYO32931.1"/>
    <property type="molecule type" value="Genomic_DNA"/>
</dbReference>
<comment type="caution">
    <text evidence="2">The sequence shown here is derived from an EMBL/GenBank/DDBJ whole genome shotgun (WGS) entry which is preliminary data.</text>
</comment>
<protein>
    <submittedName>
        <fullName evidence="2">Uncharacterized protein</fullName>
    </submittedName>
</protein>
<organism evidence="2 3">
    <name type="scientific">Alligator mississippiensis</name>
    <name type="common">American alligator</name>
    <dbReference type="NCBI Taxonomy" id="8496"/>
    <lineage>
        <taxon>Eukaryota</taxon>
        <taxon>Metazoa</taxon>
        <taxon>Chordata</taxon>
        <taxon>Craniata</taxon>
        <taxon>Vertebrata</taxon>
        <taxon>Euteleostomi</taxon>
        <taxon>Archelosauria</taxon>
        <taxon>Archosauria</taxon>
        <taxon>Crocodylia</taxon>
        <taxon>Alligatoridae</taxon>
        <taxon>Alligatorinae</taxon>
        <taxon>Alligator</taxon>
    </lineage>
</organism>
<evidence type="ECO:0000313" key="3">
    <source>
        <dbReference type="Proteomes" id="UP000050525"/>
    </source>
</evidence>